<evidence type="ECO:0000313" key="2">
    <source>
        <dbReference type="EMBL" id="EHB14947.1"/>
    </source>
</evidence>
<dbReference type="PROSITE" id="PS50096">
    <property type="entry name" value="IQ"/>
    <property type="match status" value="1"/>
</dbReference>
<feature type="region of interest" description="Disordered" evidence="1">
    <location>
        <begin position="189"/>
        <end position="223"/>
    </location>
</feature>
<accession>G5C086</accession>
<reference evidence="2 3" key="1">
    <citation type="journal article" date="2011" name="Nature">
        <title>Genome sequencing reveals insights into physiology and longevity of the naked mole rat.</title>
        <authorList>
            <person name="Kim E.B."/>
            <person name="Fang X."/>
            <person name="Fushan A.A."/>
            <person name="Huang Z."/>
            <person name="Lobanov A.V."/>
            <person name="Han L."/>
            <person name="Marino S.M."/>
            <person name="Sun X."/>
            <person name="Turanov A.A."/>
            <person name="Yang P."/>
            <person name="Yim S.H."/>
            <person name="Zhao X."/>
            <person name="Kasaikina M.V."/>
            <person name="Stoletzki N."/>
            <person name="Peng C."/>
            <person name="Polak P."/>
            <person name="Xiong Z."/>
            <person name="Kiezun A."/>
            <person name="Zhu Y."/>
            <person name="Chen Y."/>
            <person name="Kryukov G.V."/>
            <person name="Zhang Q."/>
            <person name="Peshkin L."/>
            <person name="Yang L."/>
            <person name="Bronson R.T."/>
            <person name="Buffenstein R."/>
            <person name="Wang B."/>
            <person name="Han C."/>
            <person name="Li Q."/>
            <person name="Chen L."/>
            <person name="Zhao W."/>
            <person name="Sunyaev S.R."/>
            <person name="Park T.J."/>
            <person name="Zhang G."/>
            <person name="Wang J."/>
            <person name="Gladyshev V.N."/>
        </authorList>
    </citation>
    <scope>NUCLEOTIDE SEQUENCE [LARGE SCALE GENOMIC DNA]</scope>
</reference>
<dbReference type="InParanoid" id="G5C086"/>
<dbReference type="AlphaFoldDB" id="G5C086"/>
<dbReference type="Proteomes" id="UP000006813">
    <property type="component" value="Unassembled WGS sequence"/>
</dbReference>
<sequence>MTRCIAKQSTLSLWDNQGTLSCFTPSHHWPRGFQIGVRDPDSPTVHAHTPGCLLGAACLLQQAACYWEGPVGLIGSGSSLAQTHHHLCIPAVWRGRLLRRRYYVHMTSTRQRSVEKEQHKLHTTGFMSDYRACFCSCKKLCEECKLMYLPPLRCMSKAATMHYGYTCTNVVPSGLWTLAMLRDHSSGLLMTSDGNQEEPADCSRPLHLDSSRNAPSPSPRSSG</sequence>
<feature type="compositionally biased region" description="Low complexity" evidence="1">
    <location>
        <begin position="211"/>
        <end position="223"/>
    </location>
</feature>
<evidence type="ECO:0000256" key="1">
    <source>
        <dbReference type="SAM" id="MobiDB-lite"/>
    </source>
</evidence>
<name>G5C086_HETGA</name>
<proteinExistence type="predicted"/>
<organism evidence="2 3">
    <name type="scientific">Heterocephalus glaber</name>
    <name type="common">Naked mole rat</name>
    <dbReference type="NCBI Taxonomy" id="10181"/>
    <lineage>
        <taxon>Eukaryota</taxon>
        <taxon>Metazoa</taxon>
        <taxon>Chordata</taxon>
        <taxon>Craniata</taxon>
        <taxon>Vertebrata</taxon>
        <taxon>Euteleostomi</taxon>
        <taxon>Mammalia</taxon>
        <taxon>Eutheria</taxon>
        <taxon>Euarchontoglires</taxon>
        <taxon>Glires</taxon>
        <taxon>Rodentia</taxon>
        <taxon>Hystricomorpha</taxon>
        <taxon>Bathyergidae</taxon>
        <taxon>Heterocephalus</taxon>
    </lineage>
</organism>
<dbReference type="EMBL" id="JH172627">
    <property type="protein sequence ID" value="EHB14947.1"/>
    <property type="molecule type" value="Genomic_DNA"/>
</dbReference>
<protein>
    <submittedName>
        <fullName evidence="2">Uncharacterized protein</fullName>
    </submittedName>
</protein>
<gene>
    <name evidence="2" type="ORF">GW7_12066</name>
</gene>
<evidence type="ECO:0000313" key="3">
    <source>
        <dbReference type="Proteomes" id="UP000006813"/>
    </source>
</evidence>